<dbReference type="InterPro" id="IPR015424">
    <property type="entry name" value="PyrdxlP-dep_Trfase"/>
</dbReference>
<dbReference type="GO" id="GO:0030170">
    <property type="term" value="F:pyridoxal phosphate binding"/>
    <property type="evidence" value="ECO:0007669"/>
    <property type="project" value="InterPro"/>
</dbReference>
<dbReference type="AlphaFoldDB" id="A0A371K2L8"/>
<evidence type="ECO:0000256" key="9">
    <source>
        <dbReference type="ARBA" id="ARBA00023102"/>
    </source>
</evidence>
<dbReference type="CDD" id="cd00609">
    <property type="entry name" value="AAT_like"/>
    <property type="match status" value="1"/>
</dbReference>
<dbReference type="InterPro" id="IPR005861">
    <property type="entry name" value="HisP_aminotrans"/>
</dbReference>
<dbReference type="OrthoDB" id="9813612at2"/>
<evidence type="ECO:0000256" key="1">
    <source>
        <dbReference type="ARBA" id="ARBA00001933"/>
    </source>
</evidence>
<dbReference type="GO" id="GO:0004400">
    <property type="term" value="F:histidinol-phosphate transaminase activity"/>
    <property type="evidence" value="ECO:0007669"/>
    <property type="project" value="UniProtKB-UniRule"/>
</dbReference>
<dbReference type="PANTHER" id="PTHR42885:SF2">
    <property type="entry name" value="HISTIDINOL-PHOSPHATE AMINOTRANSFERASE"/>
    <property type="match status" value="1"/>
</dbReference>
<proteinExistence type="inferred from homology"/>
<evidence type="ECO:0000256" key="10">
    <source>
        <dbReference type="ARBA" id="ARBA00047481"/>
    </source>
</evidence>
<reference evidence="13 14" key="1">
    <citation type="submission" date="2018-08" db="EMBL/GenBank/DDBJ databases">
        <title>Lysobacter sp. zong2l5, whole genome shotgun sequence.</title>
        <authorList>
            <person name="Zhang X."/>
            <person name="Feng G."/>
            <person name="Zhu H."/>
        </authorList>
    </citation>
    <scope>NUCLEOTIDE SEQUENCE [LARGE SCALE GENOMIC DNA]</scope>
    <source>
        <strain evidence="14">zong2l5</strain>
    </source>
</reference>
<organism evidence="13 14">
    <name type="scientific">Lysobacter silvisoli</name>
    <dbReference type="NCBI Taxonomy" id="2293254"/>
    <lineage>
        <taxon>Bacteria</taxon>
        <taxon>Pseudomonadati</taxon>
        <taxon>Pseudomonadota</taxon>
        <taxon>Gammaproteobacteria</taxon>
        <taxon>Lysobacterales</taxon>
        <taxon>Lysobacteraceae</taxon>
        <taxon>Lysobacter</taxon>
    </lineage>
</organism>
<comment type="subunit">
    <text evidence="4 11">Homodimer.</text>
</comment>
<dbReference type="Gene3D" id="3.40.640.10">
    <property type="entry name" value="Type I PLP-dependent aspartate aminotransferase-like (Major domain)"/>
    <property type="match status" value="1"/>
</dbReference>
<keyword evidence="14" id="KW-1185">Reference proteome</keyword>
<evidence type="ECO:0000256" key="6">
    <source>
        <dbReference type="ARBA" id="ARBA00022605"/>
    </source>
</evidence>
<sequence>MSAAEYPAPLALLREDLRGFAGYKSARSESLNGSVWLNANESAWNNAADGEGALRRYPDPQPARVRAALAGLYGCTPEQLLAGRGSDEGIDLLLRAFCRPGGDAVVITPPTFGMYAVCARLHGTRVVEVPLVEGEGGFACDFEAVAQAAEAASAKLVFLCSPGNPSGTLLPLDAIAALAQRLRASALVVVDEAYLEYAQASSAVSLIERLPNVVVLRTLSKAHALAAARIGSTIADAEVIAALQRCQAPYPLPAPCVAMALRALDDSAAALSRARAGACALERERLYARLVGLPGVRRVYPSQANFLLLRFDDAQAAFDALIDAGVVVRDMRAAPQLGDALRISLGTAEQNDRVVETLARLGARERAA</sequence>
<name>A0A371K2L8_9GAMM</name>
<dbReference type="Pfam" id="PF00155">
    <property type="entry name" value="Aminotran_1_2"/>
    <property type="match status" value="1"/>
</dbReference>
<comment type="catalytic activity">
    <reaction evidence="10 11">
        <text>L-histidinol phosphate + 2-oxoglutarate = 3-(imidazol-4-yl)-2-oxopropyl phosphate + L-glutamate</text>
        <dbReference type="Rhea" id="RHEA:23744"/>
        <dbReference type="ChEBI" id="CHEBI:16810"/>
        <dbReference type="ChEBI" id="CHEBI:29985"/>
        <dbReference type="ChEBI" id="CHEBI:57766"/>
        <dbReference type="ChEBI" id="CHEBI:57980"/>
        <dbReference type="EC" id="2.6.1.9"/>
    </reaction>
</comment>
<evidence type="ECO:0000256" key="11">
    <source>
        <dbReference type="HAMAP-Rule" id="MF_01023"/>
    </source>
</evidence>
<evidence type="ECO:0000313" key="13">
    <source>
        <dbReference type="EMBL" id="RDZ28097.1"/>
    </source>
</evidence>
<dbReference type="GO" id="GO:0000105">
    <property type="term" value="P:L-histidine biosynthetic process"/>
    <property type="evidence" value="ECO:0007669"/>
    <property type="project" value="UniProtKB-UniRule"/>
</dbReference>
<evidence type="ECO:0000256" key="7">
    <source>
        <dbReference type="ARBA" id="ARBA00022679"/>
    </source>
</evidence>
<dbReference type="InterPro" id="IPR015422">
    <property type="entry name" value="PyrdxlP-dep_Trfase_small"/>
</dbReference>
<dbReference type="PANTHER" id="PTHR42885">
    <property type="entry name" value="HISTIDINOL-PHOSPHATE AMINOTRANSFERASE-RELATED"/>
    <property type="match status" value="1"/>
</dbReference>
<evidence type="ECO:0000256" key="4">
    <source>
        <dbReference type="ARBA" id="ARBA00011738"/>
    </source>
</evidence>
<evidence type="ECO:0000256" key="2">
    <source>
        <dbReference type="ARBA" id="ARBA00005011"/>
    </source>
</evidence>
<dbReference type="Proteomes" id="UP000264492">
    <property type="component" value="Unassembled WGS sequence"/>
</dbReference>
<dbReference type="NCBIfam" id="TIGR01141">
    <property type="entry name" value="hisC"/>
    <property type="match status" value="1"/>
</dbReference>
<feature type="modified residue" description="N6-(pyridoxal phosphate)lysine" evidence="11">
    <location>
        <position position="221"/>
    </location>
</feature>
<keyword evidence="5 11" id="KW-0032">Aminotransferase</keyword>
<keyword evidence="6 11" id="KW-0028">Amino-acid biosynthesis</keyword>
<dbReference type="EMBL" id="QTSU01000001">
    <property type="protein sequence ID" value="RDZ28097.1"/>
    <property type="molecule type" value="Genomic_DNA"/>
</dbReference>
<dbReference type="RefSeq" id="WP_115857539.1">
    <property type="nucleotide sequence ID" value="NZ_QTSU01000001.1"/>
</dbReference>
<protein>
    <recommendedName>
        <fullName evidence="11">Histidinol-phosphate aminotransferase</fullName>
        <ecNumber evidence="11">2.6.1.9</ecNumber>
    </recommendedName>
    <alternativeName>
        <fullName evidence="11">Imidazole acetol-phosphate transaminase</fullName>
    </alternativeName>
</protein>
<comment type="cofactor">
    <cofactor evidence="1 11">
        <name>pyridoxal 5'-phosphate</name>
        <dbReference type="ChEBI" id="CHEBI:597326"/>
    </cofactor>
</comment>
<keyword evidence="7 11" id="KW-0808">Transferase</keyword>
<comment type="similarity">
    <text evidence="3 11">Belongs to the class-II pyridoxal-phosphate-dependent aminotransferase family. Histidinol-phosphate aminotransferase subfamily.</text>
</comment>
<dbReference type="Gene3D" id="3.90.1150.10">
    <property type="entry name" value="Aspartate Aminotransferase, domain 1"/>
    <property type="match status" value="1"/>
</dbReference>
<comment type="caution">
    <text evidence="13">The sequence shown here is derived from an EMBL/GenBank/DDBJ whole genome shotgun (WGS) entry which is preliminary data.</text>
</comment>
<dbReference type="InterPro" id="IPR015421">
    <property type="entry name" value="PyrdxlP-dep_Trfase_major"/>
</dbReference>
<accession>A0A371K2L8</accession>
<evidence type="ECO:0000256" key="8">
    <source>
        <dbReference type="ARBA" id="ARBA00022898"/>
    </source>
</evidence>
<gene>
    <name evidence="11" type="primary">hisC</name>
    <name evidence="13" type="ORF">DX914_02835</name>
</gene>
<evidence type="ECO:0000256" key="5">
    <source>
        <dbReference type="ARBA" id="ARBA00022576"/>
    </source>
</evidence>
<dbReference type="HAMAP" id="MF_01023">
    <property type="entry name" value="HisC_aminotrans_2"/>
    <property type="match status" value="1"/>
</dbReference>
<keyword evidence="9 11" id="KW-0368">Histidine biosynthesis</keyword>
<evidence type="ECO:0000256" key="3">
    <source>
        <dbReference type="ARBA" id="ARBA00007970"/>
    </source>
</evidence>
<dbReference type="EC" id="2.6.1.9" evidence="11"/>
<dbReference type="UniPathway" id="UPA00031">
    <property type="reaction ID" value="UER00012"/>
</dbReference>
<keyword evidence="8 11" id="KW-0663">Pyridoxal phosphate</keyword>
<evidence type="ECO:0000313" key="14">
    <source>
        <dbReference type="Proteomes" id="UP000264492"/>
    </source>
</evidence>
<evidence type="ECO:0000259" key="12">
    <source>
        <dbReference type="Pfam" id="PF00155"/>
    </source>
</evidence>
<comment type="pathway">
    <text evidence="2 11">Amino-acid biosynthesis; L-histidine biosynthesis; L-histidine from 5-phospho-alpha-D-ribose 1-diphosphate: step 7/9.</text>
</comment>
<dbReference type="SUPFAM" id="SSF53383">
    <property type="entry name" value="PLP-dependent transferases"/>
    <property type="match status" value="1"/>
</dbReference>
<feature type="domain" description="Aminotransferase class I/classII large" evidence="12">
    <location>
        <begin position="48"/>
        <end position="358"/>
    </location>
</feature>
<dbReference type="InterPro" id="IPR004839">
    <property type="entry name" value="Aminotransferase_I/II_large"/>
</dbReference>